<dbReference type="InterPro" id="IPR001387">
    <property type="entry name" value="Cro/C1-type_HTH"/>
</dbReference>
<evidence type="ECO:0000259" key="1">
    <source>
        <dbReference type="PROSITE" id="PS50943"/>
    </source>
</evidence>
<dbReference type="PROSITE" id="PS50943">
    <property type="entry name" value="HTH_CROC1"/>
    <property type="match status" value="1"/>
</dbReference>
<dbReference type="EMBL" id="JTJM01000010">
    <property type="protein sequence ID" value="OBW93329.1"/>
    <property type="molecule type" value="Genomic_DNA"/>
</dbReference>
<sequence>MCISDRLKQILEVKGMSIKEFSELTGISYRSAMNYLNEGRDPNVEGLIKIHEALGISITWLLTGNGAMFQTITQESDMSSQEEKLIADYRSMPENLKEAFSISFKEVVLKIKNQN</sequence>
<reference evidence="2 3" key="1">
    <citation type="submission" date="2014-11" db="EMBL/GenBank/DDBJ databases">
        <title>Pan-genome of Gallibacterium spp.</title>
        <authorList>
            <person name="Kudirkiene E."/>
            <person name="Bojesen A.M."/>
        </authorList>
    </citation>
    <scope>NUCLEOTIDE SEQUENCE [LARGE SCALE GENOMIC DNA]</scope>
    <source>
        <strain evidence="2 3">F151</strain>
    </source>
</reference>
<dbReference type="Gene3D" id="1.10.260.40">
    <property type="entry name" value="lambda repressor-like DNA-binding domains"/>
    <property type="match status" value="1"/>
</dbReference>
<accession>A0A1A7NWE8</accession>
<dbReference type="Pfam" id="PF12844">
    <property type="entry name" value="HTH_19"/>
    <property type="match status" value="1"/>
</dbReference>
<feature type="domain" description="HTH cro/C1-type" evidence="1">
    <location>
        <begin position="7"/>
        <end position="61"/>
    </location>
</feature>
<dbReference type="InterPro" id="IPR010982">
    <property type="entry name" value="Lambda_DNA-bd_dom_sf"/>
</dbReference>
<dbReference type="Proteomes" id="UP000243558">
    <property type="component" value="Unassembled WGS sequence"/>
</dbReference>
<organism evidence="2 3">
    <name type="scientific">Gallibacterium genomosp. 3</name>
    <dbReference type="NCBI Taxonomy" id="505345"/>
    <lineage>
        <taxon>Bacteria</taxon>
        <taxon>Pseudomonadati</taxon>
        <taxon>Pseudomonadota</taxon>
        <taxon>Gammaproteobacteria</taxon>
        <taxon>Pasteurellales</taxon>
        <taxon>Pasteurellaceae</taxon>
        <taxon>Gallibacterium</taxon>
    </lineage>
</organism>
<comment type="caution">
    <text evidence="2">The sequence shown here is derived from an EMBL/GenBank/DDBJ whole genome shotgun (WGS) entry which is preliminary data.</text>
</comment>
<dbReference type="SMART" id="SM00530">
    <property type="entry name" value="HTH_XRE"/>
    <property type="match status" value="1"/>
</dbReference>
<proteinExistence type="predicted"/>
<dbReference type="AlphaFoldDB" id="A0A1A7NWE8"/>
<name>A0A1A7NWE8_9PAST</name>
<evidence type="ECO:0000313" key="2">
    <source>
        <dbReference type="EMBL" id="OBW93329.1"/>
    </source>
</evidence>
<protein>
    <submittedName>
        <fullName evidence="2">XRE family transcriptional regulator</fullName>
    </submittedName>
</protein>
<gene>
    <name evidence="2" type="ORF">QV01_03035</name>
</gene>
<dbReference type="GO" id="GO:0003677">
    <property type="term" value="F:DNA binding"/>
    <property type="evidence" value="ECO:0007669"/>
    <property type="project" value="InterPro"/>
</dbReference>
<dbReference type="PATRIC" id="fig|505345.7.peg.606"/>
<dbReference type="CDD" id="cd00093">
    <property type="entry name" value="HTH_XRE"/>
    <property type="match status" value="1"/>
</dbReference>
<keyword evidence="3" id="KW-1185">Reference proteome</keyword>
<dbReference type="SUPFAM" id="SSF47413">
    <property type="entry name" value="lambda repressor-like DNA-binding domains"/>
    <property type="match status" value="1"/>
</dbReference>
<dbReference type="OrthoDB" id="6105062at2"/>
<dbReference type="RefSeq" id="WP_065238897.1">
    <property type="nucleotide sequence ID" value="NZ_JTJM01000010.1"/>
</dbReference>
<evidence type="ECO:0000313" key="3">
    <source>
        <dbReference type="Proteomes" id="UP000243558"/>
    </source>
</evidence>